<comment type="pathway">
    <text evidence="5">Cofactor metabolism; pyridoxal 5'-phosphate salvage; pyridoxal 5'-phosphate from pyridoxamine 5'-phosphate: step 1/1.</text>
</comment>
<dbReference type="HAMAP" id="MF_01629">
    <property type="entry name" value="PdxH"/>
    <property type="match status" value="1"/>
</dbReference>
<feature type="binding site" evidence="5 6">
    <location>
        <position position="132"/>
    </location>
    <ligand>
        <name>substrate</name>
    </ligand>
</feature>
<feature type="binding site" evidence="5 7">
    <location>
        <position position="83"/>
    </location>
    <ligand>
        <name>FMN</name>
        <dbReference type="ChEBI" id="CHEBI:58210"/>
    </ligand>
</feature>
<keyword evidence="4 5" id="KW-0560">Oxidoreductase</keyword>
<feature type="binding site" evidence="5 6">
    <location>
        <position position="124"/>
    </location>
    <ligand>
        <name>substrate</name>
    </ligand>
</feature>
<dbReference type="InterPro" id="IPR019740">
    <property type="entry name" value="Pyridox_Oxase_CS"/>
</dbReference>
<accession>W7QSY0</accession>
<feature type="binding site" evidence="6">
    <location>
        <begin position="8"/>
        <end position="11"/>
    </location>
    <ligand>
        <name>substrate</name>
    </ligand>
</feature>
<comment type="pathway">
    <text evidence="5">Cofactor metabolism; pyridoxal 5'-phosphate salvage; pyridoxal 5'-phosphate from pyridoxine 5'-phosphate: step 1/1.</text>
</comment>
<name>W7QSY0_9ALTE</name>
<dbReference type="Pfam" id="PF10590">
    <property type="entry name" value="PNP_phzG_C"/>
    <property type="match status" value="1"/>
</dbReference>
<feature type="binding site" evidence="5 7">
    <location>
        <begin position="77"/>
        <end position="78"/>
    </location>
    <ligand>
        <name>FMN</name>
        <dbReference type="ChEBI" id="CHEBI:58210"/>
    </ligand>
</feature>
<keyword evidence="11" id="KW-1185">Reference proteome</keyword>
<feature type="binding site" evidence="5 7">
    <location>
        <position position="84"/>
    </location>
    <ligand>
        <name>FMN</name>
        <dbReference type="ChEBI" id="CHEBI:58210"/>
    </ligand>
</feature>
<comment type="catalytic activity">
    <reaction evidence="5">
        <text>pyridoxine 5'-phosphate + O2 = pyridoxal 5'-phosphate + H2O2</text>
        <dbReference type="Rhea" id="RHEA:15149"/>
        <dbReference type="ChEBI" id="CHEBI:15379"/>
        <dbReference type="ChEBI" id="CHEBI:16240"/>
        <dbReference type="ChEBI" id="CHEBI:58589"/>
        <dbReference type="ChEBI" id="CHEBI:597326"/>
        <dbReference type="EC" id="1.4.3.5"/>
    </reaction>
</comment>
<dbReference type="Gene3D" id="2.30.110.10">
    <property type="entry name" value="Electron Transport, Fmn-binding Protein, Chain A"/>
    <property type="match status" value="1"/>
</dbReference>
<dbReference type="InterPro" id="IPR019576">
    <property type="entry name" value="Pyridoxamine_oxidase_dimer_C"/>
</dbReference>
<comment type="function">
    <text evidence="5">Catalyzes the oxidation of either pyridoxine 5'-phosphate (PNP) or pyridoxamine 5'-phosphate (PMP) into pyridoxal 5'-phosphate (PLP).</text>
</comment>
<evidence type="ECO:0000256" key="4">
    <source>
        <dbReference type="ARBA" id="ARBA00023002"/>
    </source>
</evidence>
<evidence type="ECO:0000313" key="11">
    <source>
        <dbReference type="Proteomes" id="UP000019276"/>
    </source>
</evidence>
<dbReference type="PATRIC" id="fig|1328313.3.peg.3462"/>
<dbReference type="OrthoDB" id="9780392at2"/>
<evidence type="ECO:0000256" key="3">
    <source>
        <dbReference type="ARBA" id="ARBA00022643"/>
    </source>
</evidence>
<dbReference type="GO" id="GO:0004733">
    <property type="term" value="F:pyridoxamine phosphate oxidase activity"/>
    <property type="evidence" value="ECO:0007669"/>
    <property type="project" value="UniProtKB-UniRule"/>
</dbReference>
<comment type="subunit">
    <text evidence="5">Homodimer.</text>
</comment>
<protein>
    <recommendedName>
        <fullName evidence="5">Pyridoxine/pyridoxamine 5'-phosphate oxidase</fullName>
        <ecNumber evidence="5">1.4.3.5</ecNumber>
    </recommendedName>
    <alternativeName>
        <fullName evidence="5">PNP/PMP oxidase</fullName>
        <shortName evidence="5">PNPOx</shortName>
    </alternativeName>
    <alternativeName>
        <fullName evidence="5">Pyridoxal 5'-phosphate synthase</fullName>
    </alternativeName>
</protein>
<feature type="binding site" evidence="5 7">
    <location>
        <position position="186"/>
    </location>
    <ligand>
        <name>FMN</name>
        <dbReference type="ChEBI" id="CHEBI:58210"/>
    </ligand>
</feature>
<evidence type="ECO:0000256" key="7">
    <source>
        <dbReference type="PIRSR" id="PIRSR000190-2"/>
    </source>
</evidence>
<dbReference type="GO" id="GO:0008615">
    <property type="term" value="P:pyridoxine biosynthetic process"/>
    <property type="evidence" value="ECO:0007669"/>
    <property type="project" value="UniProtKB-UniRule"/>
</dbReference>
<dbReference type="PROSITE" id="PS01064">
    <property type="entry name" value="PYRIDOX_OXIDASE"/>
    <property type="match status" value="1"/>
</dbReference>
<reference evidence="10 11" key="1">
    <citation type="journal article" date="2014" name="Genome Announc.">
        <title>Draft Genome Sequence of the Agar-Degrading Bacterium Catenovulum sp. Strain DS-2, Isolated from Intestines of Haliotis diversicolor.</title>
        <authorList>
            <person name="Shan D."/>
            <person name="Li X."/>
            <person name="Gu Z."/>
            <person name="Wei G."/>
            <person name="Gao Z."/>
            <person name="Shao Z."/>
        </authorList>
    </citation>
    <scope>NUCLEOTIDE SEQUENCE [LARGE SCALE GENOMIC DNA]</scope>
    <source>
        <strain evidence="10 11">DS-2</strain>
    </source>
</reference>
<keyword evidence="5" id="KW-0664">Pyridoxine biosynthesis</keyword>
<dbReference type="STRING" id="1328313.DS2_16946"/>
<feature type="domain" description="Pyridoxamine 5'-phosphate oxidase N-terminal" evidence="8">
    <location>
        <begin position="42"/>
        <end position="156"/>
    </location>
</feature>
<dbReference type="EC" id="1.4.3.5" evidence="5"/>
<dbReference type="GO" id="GO:0010181">
    <property type="term" value="F:FMN binding"/>
    <property type="evidence" value="ECO:0007669"/>
    <property type="project" value="UniProtKB-UniRule"/>
</dbReference>
<feature type="binding site" evidence="5 7">
    <location>
        <position position="196"/>
    </location>
    <ligand>
        <name>FMN</name>
        <dbReference type="ChEBI" id="CHEBI:58210"/>
    </ligand>
</feature>
<feature type="binding site" evidence="5 7">
    <location>
        <position position="106"/>
    </location>
    <ligand>
        <name>FMN</name>
        <dbReference type="ChEBI" id="CHEBI:58210"/>
    </ligand>
</feature>
<dbReference type="PANTHER" id="PTHR10851">
    <property type="entry name" value="PYRIDOXINE-5-PHOSPHATE OXIDASE"/>
    <property type="match status" value="1"/>
</dbReference>
<evidence type="ECO:0000259" key="8">
    <source>
        <dbReference type="Pfam" id="PF01243"/>
    </source>
</evidence>
<organism evidence="10 11">
    <name type="scientific">Catenovulum agarivorans DS-2</name>
    <dbReference type="NCBI Taxonomy" id="1328313"/>
    <lineage>
        <taxon>Bacteria</taxon>
        <taxon>Pseudomonadati</taxon>
        <taxon>Pseudomonadota</taxon>
        <taxon>Gammaproteobacteria</taxon>
        <taxon>Alteromonadales</taxon>
        <taxon>Alteromonadaceae</taxon>
        <taxon>Catenovulum</taxon>
    </lineage>
</organism>
<dbReference type="PANTHER" id="PTHR10851:SF0">
    <property type="entry name" value="PYRIDOXINE-5'-PHOSPHATE OXIDASE"/>
    <property type="match status" value="1"/>
</dbReference>
<comment type="cofactor">
    <cofactor evidence="5 7">
        <name>FMN</name>
        <dbReference type="ChEBI" id="CHEBI:58210"/>
    </cofactor>
    <text evidence="5 7">Binds 1 FMN per subunit.</text>
</comment>
<dbReference type="EMBL" id="ARZY01000044">
    <property type="protein sequence ID" value="EWH08515.1"/>
    <property type="molecule type" value="Genomic_DNA"/>
</dbReference>
<dbReference type="InterPro" id="IPR012349">
    <property type="entry name" value="Split_barrel_FMN-bd"/>
</dbReference>
<dbReference type="RefSeq" id="WP_035016109.1">
    <property type="nucleotide sequence ID" value="NZ_ARZY01000044.1"/>
</dbReference>
<dbReference type="NCBIfam" id="TIGR00558">
    <property type="entry name" value="pdxH"/>
    <property type="match status" value="1"/>
</dbReference>
<dbReference type="PIRSF" id="PIRSF000190">
    <property type="entry name" value="Pyd_amn-ph_oxd"/>
    <property type="match status" value="1"/>
</dbReference>
<evidence type="ECO:0000256" key="6">
    <source>
        <dbReference type="PIRSR" id="PIRSR000190-1"/>
    </source>
</evidence>
<dbReference type="Pfam" id="PF01243">
    <property type="entry name" value="PNPOx_N"/>
    <property type="match status" value="1"/>
</dbReference>
<feature type="binding site" evidence="5 7">
    <location>
        <begin position="62"/>
        <end position="67"/>
    </location>
    <ligand>
        <name>FMN</name>
        <dbReference type="ChEBI" id="CHEBI:58210"/>
    </ligand>
</feature>
<dbReference type="Proteomes" id="UP000019276">
    <property type="component" value="Unassembled WGS sequence"/>
</dbReference>
<evidence type="ECO:0000259" key="9">
    <source>
        <dbReference type="Pfam" id="PF10590"/>
    </source>
</evidence>
<evidence type="ECO:0000256" key="1">
    <source>
        <dbReference type="ARBA" id="ARBA00007301"/>
    </source>
</evidence>
<comment type="similarity">
    <text evidence="1 5">Belongs to the pyridoxamine 5'-phosphate oxidase family.</text>
</comment>
<comment type="catalytic activity">
    <reaction evidence="5">
        <text>pyridoxamine 5'-phosphate + O2 + H2O = pyridoxal 5'-phosphate + H2O2 + NH4(+)</text>
        <dbReference type="Rhea" id="RHEA:15817"/>
        <dbReference type="ChEBI" id="CHEBI:15377"/>
        <dbReference type="ChEBI" id="CHEBI:15379"/>
        <dbReference type="ChEBI" id="CHEBI:16240"/>
        <dbReference type="ChEBI" id="CHEBI:28938"/>
        <dbReference type="ChEBI" id="CHEBI:58451"/>
        <dbReference type="ChEBI" id="CHEBI:597326"/>
        <dbReference type="EC" id="1.4.3.5"/>
    </reaction>
</comment>
<sequence>MSIFYQVRREYALSDLSENDLTESPFELFETWLQQVMQIDKISDPTAMIVATVDEHGQSYQRTVLMKALDDTGVTFYTNKNSRKGQHLAKNKRISAIFPWLAAERQVVFSGEVIELSEAENDEYFASRPFESQIAAVASAQSEVIDSRESLEQKYHALVEQYQGQAVPRPQHWGGYKIVAEQVEFWQGGEFRMHDRFLYQRTKSNWKVCRLQP</sequence>
<dbReference type="AlphaFoldDB" id="W7QSY0"/>
<dbReference type="InterPro" id="IPR011576">
    <property type="entry name" value="Pyridox_Oxase_N"/>
</dbReference>
<gene>
    <name evidence="5" type="primary">pdxH</name>
    <name evidence="10" type="ORF">DS2_16946</name>
</gene>
<dbReference type="NCBIfam" id="NF004231">
    <property type="entry name" value="PRK05679.1"/>
    <property type="match status" value="1"/>
</dbReference>
<feature type="binding site" evidence="5 7">
    <location>
        <begin position="141"/>
        <end position="142"/>
    </location>
    <ligand>
        <name>FMN</name>
        <dbReference type="ChEBI" id="CHEBI:58210"/>
    </ligand>
</feature>
<keyword evidence="2 5" id="KW-0285">Flavoprotein</keyword>
<evidence type="ECO:0000313" key="10">
    <source>
        <dbReference type="EMBL" id="EWH08515.1"/>
    </source>
</evidence>
<evidence type="ECO:0000256" key="2">
    <source>
        <dbReference type="ARBA" id="ARBA00022630"/>
    </source>
</evidence>
<evidence type="ECO:0000256" key="5">
    <source>
        <dbReference type="HAMAP-Rule" id="MF_01629"/>
    </source>
</evidence>
<comment type="caution">
    <text evidence="10">The sequence shown here is derived from an EMBL/GenBank/DDBJ whole genome shotgun (WGS) entry which is preliminary data.</text>
</comment>
<feature type="binding site" evidence="5 6">
    <location>
        <position position="67"/>
    </location>
    <ligand>
        <name>substrate</name>
    </ligand>
</feature>
<feature type="binding site" evidence="5 6">
    <location>
        <begin position="192"/>
        <end position="194"/>
    </location>
    <ligand>
        <name>substrate</name>
    </ligand>
</feature>
<feature type="binding site" evidence="5 6">
    <location>
        <position position="128"/>
    </location>
    <ligand>
        <name>substrate</name>
    </ligand>
</feature>
<dbReference type="eggNOG" id="COG0259">
    <property type="taxonomic scope" value="Bacteria"/>
</dbReference>
<dbReference type="InterPro" id="IPR000659">
    <property type="entry name" value="Pyridox_Oxase"/>
</dbReference>
<dbReference type="SUPFAM" id="SSF50475">
    <property type="entry name" value="FMN-binding split barrel"/>
    <property type="match status" value="1"/>
</dbReference>
<keyword evidence="3 5" id="KW-0288">FMN</keyword>
<feature type="domain" description="Pyridoxine 5'-phosphate oxidase dimerisation C-terminal" evidence="9">
    <location>
        <begin position="173"/>
        <end position="213"/>
    </location>
</feature>
<dbReference type="UniPathway" id="UPA01068">
    <property type="reaction ID" value="UER00304"/>
</dbReference>
<proteinExistence type="inferred from homology"/>